<protein>
    <recommendedName>
        <fullName evidence="2">Transposase IS30-like HTH domain-containing protein</fullName>
    </recommendedName>
</protein>
<evidence type="ECO:0000256" key="1">
    <source>
        <dbReference type="SAM" id="MobiDB-lite"/>
    </source>
</evidence>
<evidence type="ECO:0000313" key="3">
    <source>
        <dbReference type="EMBL" id="WZN60132.1"/>
    </source>
</evidence>
<feature type="region of interest" description="Disordered" evidence="1">
    <location>
        <begin position="1"/>
        <end position="55"/>
    </location>
</feature>
<gene>
    <name evidence="3" type="ORF">HKI87_02g16600</name>
</gene>
<sequence>MSASSEPAHGAFETPGLIGEVAAGPSRGSRPLRTRDSASTLDMGKHGTKAARYLTEEERKRATELLLAGGKVRAVAQGLGRAVSTIQKVKDDVIRGVSWKTKRTKTRKSKLDDPQYRLLVLEEMQRSGGRVTSARVAGILGCARSTAHAWQKRHNFPKVVKKGG</sequence>
<dbReference type="AlphaFoldDB" id="A0AAX4P1G8"/>
<evidence type="ECO:0000313" key="4">
    <source>
        <dbReference type="Proteomes" id="UP001472866"/>
    </source>
</evidence>
<dbReference type="EMBL" id="CP151502">
    <property type="protein sequence ID" value="WZN60132.1"/>
    <property type="molecule type" value="Genomic_DNA"/>
</dbReference>
<proteinExistence type="predicted"/>
<reference evidence="3 4" key="1">
    <citation type="submission" date="2024-03" db="EMBL/GenBank/DDBJ databases">
        <title>Complete genome sequence of the green alga Chloropicon roscoffensis RCC1871.</title>
        <authorList>
            <person name="Lemieux C."/>
            <person name="Pombert J.-F."/>
            <person name="Otis C."/>
            <person name="Turmel M."/>
        </authorList>
    </citation>
    <scope>NUCLEOTIDE SEQUENCE [LARGE SCALE GENOMIC DNA]</scope>
    <source>
        <strain evidence="3 4">RCC1871</strain>
    </source>
</reference>
<keyword evidence="4" id="KW-1185">Reference proteome</keyword>
<dbReference type="InterPro" id="IPR025246">
    <property type="entry name" value="IS30-like_HTH"/>
</dbReference>
<name>A0AAX4P1G8_9CHLO</name>
<evidence type="ECO:0000259" key="2">
    <source>
        <dbReference type="Pfam" id="PF13936"/>
    </source>
</evidence>
<organism evidence="3 4">
    <name type="scientific">Chloropicon roscoffensis</name>
    <dbReference type="NCBI Taxonomy" id="1461544"/>
    <lineage>
        <taxon>Eukaryota</taxon>
        <taxon>Viridiplantae</taxon>
        <taxon>Chlorophyta</taxon>
        <taxon>Chloropicophyceae</taxon>
        <taxon>Chloropicales</taxon>
        <taxon>Chloropicaceae</taxon>
        <taxon>Chloropicon</taxon>
    </lineage>
</organism>
<feature type="domain" description="Transposase IS30-like HTH" evidence="2">
    <location>
        <begin position="52"/>
        <end position="88"/>
    </location>
</feature>
<dbReference type="Proteomes" id="UP001472866">
    <property type="component" value="Chromosome 02"/>
</dbReference>
<accession>A0AAX4P1G8</accession>
<dbReference type="Pfam" id="PF13936">
    <property type="entry name" value="HTH_38"/>
    <property type="match status" value="1"/>
</dbReference>